<evidence type="ECO:0000256" key="1">
    <source>
        <dbReference type="ARBA" id="ARBA00004651"/>
    </source>
</evidence>
<evidence type="ECO:0000313" key="11">
    <source>
        <dbReference type="Proteomes" id="UP000515204"/>
    </source>
</evidence>
<keyword evidence="6 10" id="KW-1133">Transmembrane helix</keyword>
<dbReference type="KEGG" id="dqu:106750872"/>
<keyword evidence="5" id="KW-0552">Olfaction</keyword>
<dbReference type="OrthoDB" id="6765072at2759"/>
<keyword evidence="11" id="KW-1185">Reference proteome</keyword>
<evidence type="ECO:0000256" key="5">
    <source>
        <dbReference type="ARBA" id="ARBA00022725"/>
    </source>
</evidence>
<dbReference type="Pfam" id="PF02949">
    <property type="entry name" value="7tm_6"/>
    <property type="match status" value="1"/>
</dbReference>
<sequence>VLHVSGQIDIMRQDLVEFSSSKSDPTKFFMIIKGLIHKHQRIIILSENIENLFSLIALMQILLNTIVICCTGFVIIITIDNDVGVAGLIKSVSYYLMITLEAFVFCFTGEFLSTKSKSIGDALYELLWYNMSPSDSRILLFMILRSQKRLTITAGKVIDLTLEGFTS</sequence>
<feature type="non-terminal residue" evidence="12">
    <location>
        <position position="167"/>
    </location>
</feature>
<evidence type="ECO:0000256" key="7">
    <source>
        <dbReference type="ARBA" id="ARBA00023136"/>
    </source>
</evidence>
<dbReference type="Proteomes" id="UP000515204">
    <property type="component" value="Unplaced"/>
</dbReference>
<keyword evidence="7 10" id="KW-0472">Membrane</keyword>
<organism evidence="11 12">
    <name type="scientific">Dinoponera quadriceps</name>
    <name type="common">South American ant</name>
    <dbReference type="NCBI Taxonomy" id="609295"/>
    <lineage>
        <taxon>Eukaryota</taxon>
        <taxon>Metazoa</taxon>
        <taxon>Ecdysozoa</taxon>
        <taxon>Arthropoda</taxon>
        <taxon>Hexapoda</taxon>
        <taxon>Insecta</taxon>
        <taxon>Pterygota</taxon>
        <taxon>Neoptera</taxon>
        <taxon>Endopterygota</taxon>
        <taxon>Hymenoptera</taxon>
        <taxon>Apocrita</taxon>
        <taxon>Aculeata</taxon>
        <taxon>Formicoidea</taxon>
        <taxon>Formicidae</taxon>
        <taxon>Ponerinae</taxon>
        <taxon>Ponerini</taxon>
        <taxon>Dinoponera</taxon>
    </lineage>
</organism>
<keyword evidence="3" id="KW-0716">Sensory transduction</keyword>
<evidence type="ECO:0000256" key="9">
    <source>
        <dbReference type="ARBA" id="ARBA00023224"/>
    </source>
</evidence>
<feature type="transmembrane region" description="Helical" evidence="10">
    <location>
        <begin position="91"/>
        <end position="112"/>
    </location>
</feature>
<keyword evidence="2" id="KW-1003">Cell membrane</keyword>
<comment type="subcellular location">
    <subcellularLocation>
        <location evidence="1">Cell membrane</location>
        <topology evidence="1">Multi-pass membrane protein</topology>
    </subcellularLocation>
</comment>
<protein>
    <submittedName>
        <fullName evidence="12">Odorant receptor 22c-like</fullName>
    </submittedName>
</protein>
<feature type="transmembrane region" description="Helical" evidence="10">
    <location>
        <begin position="52"/>
        <end position="79"/>
    </location>
</feature>
<dbReference type="InterPro" id="IPR004117">
    <property type="entry name" value="7tm6_olfct_rcpt"/>
</dbReference>
<keyword evidence="8" id="KW-0675">Receptor</keyword>
<evidence type="ECO:0000256" key="4">
    <source>
        <dbReference type="ARBA" id="ARBA00022692"/>
    </source>
</evidence>
<dbReference type="PANTHER" id="PTHR21137">
    <property type="entry name" value="ODORANT RECEPTOR"/>
    <property type="match status" value="1"/>
</dbReference>
<evidence type="ECO:0000256" key="2">
    <source>
        <dbReference type="ARBA" id="ARBA00022475"/>
    </source>
</evidence>
<accession>A0A6P3Y7T3</accession>
<proteinExistence type="predicted"/>
<dbReference type="AlphaFoldDB" id="A0A6P3Y7T3"/>
<dbReference type="GO" id="GO:0004984">
    <property type="term" value="F:olfactory receptor activity"/>
    <property type="evidence" value="ECO:0007669"/>
    <property type="project" value="InterPro"/>
</dbReference>
<keyword evidence="4 10" id="KW-0812">Transmembrane</keyword>
<dbReference type="GO" id="GO:0005549">
    <property type="term" value="F:odorant binding"/>
    <property type="evidence" value="ECO:0007669"/>
    <property type="project" value="InterPro"/>
</dbReference>
<dbReference type="PANTHER" id="PTHR21137:SF35">
    <property type="entry name" value="ODORANT RECEPTOR 19A-RELATED"/>
    <property type="match status" value="1"/>
</dbReference>
<dbReference type="GO" id="GO:0007165">
    <property type="term" value="P:signal transduction"/>
    <property type="evidence" value="ECO:0007669"/>
    <property type="project" value="UniProtKB-KW"/>
</dbReference>
<reference evidence="12" key="1">
    <citation type="submission" date="2025-08" db="UniProtKB">
        <authorList>
            <consortium name="RefSeq"/>
        </authorList>
    </citation>
    <scope>IDENTIFICATION</scope>
</reference>
<keyword evidence="9" id="KW-0807">Transducer</keyword>
<gene>
    <name evidence="12" type="primary">LOC106750872</name>
</gene>
<evidence type="ECO:0000313" key="12">
    <source>
        <dbReference type="RefSeq" id="XP_014486965.1"/>
    </source>
</evidence>
<name>A0A6P3Y7T3_DINQU</name>
<dbReference type="GeneID" id="106750872"/>
<evidence type="ECO:0000256" key="10">
    <source>
        <dbReference type="SAM" id="Phobius"/>
    </source>
</evidence>
<dbReference type="RefSeq" id="XP_014486965.1">
    <property type="nucleotide sequence ID" value="XM_014631479.1"/>
</dbReference>
<dbReference type="GO" id="GO:0005886">
    <property type="term" value="C:plasma membrane"/>
    <property type="evidence" value="ECO:0007669"/>
    <property type="project" value="UniProtKB-SubCell"/>
</dbReference>
<evidence type="ECO:0000256" key="3">
    <source>
        <dbReference type="ARBA" id="ARBA00022606"/>
    </source>
</evidence>
<evidence type="ECO:0000256" key="6">
    <source>
        <dbReference type="ARBA" id="ARBA00022989"/>
    </source>
</evidence>
<evidence type="ECO:0000256" key="8">
    <source>
        <dbReference type="ARBA" id="ARBA00023170"/>
    </source>
</evidence>
<feature type="non-terminal residue" evidence="12">
    <location>
        <position position="1"/>
    </location>
</feature>